<evidence type="ECO:0000313" key="3">
    <source>
        <dbReference type="Proteomes" id="UP000186817"/>
    </source>
</evidence>
<keyword evidence="3" id="KW-1185">Reference proteome</keyword>
<dbReference type="AlphaFoldDB" id="A0A1Q9EJH6"/>
<proteinExistence type="predicted"/>
<protein>
    <submittedName>
        <fullName evidence="2">Uncharacterized protein</fullName>
    </submittedName>
</protein>
<organism evidence="2 3">
    <name type="scientific">Symbiodinium microadriaticum</name>
    <name type="common">Dinoflagellate</name>
    <name type="synonym">Zooxanthella microadriatica</name>
    <dbReference type="NCBI Taxonomy" id="2951"/>
    <lineage>
        <taxon>Eukaryota</taxon>
        <taxon>Sar</taxon>
        <taxon>Alveolata</taxon>
        <taxon>Dinophyceae</taxon>
        <taxon>Suessiales</taxon>
        <taxon>Symbiodiniaceae</taxon>
        <taxon>Symbiodinium</taxon>
    </lineage>
</organism>
<dbReference type="EMBL" id="LSRX01000136">
    <property type="protein sequence ID" value="OLQ07565.1"/>
    <property type="molecule type" value="Genomic_DNA"/>
</dbReference>
<name>A0A1Q9EJH6_SYMMI</name>
<evidence type="ECO:0000256" key="1">
    <source>
        <dbReference type="SAM" id="MobiDB-lite"/>
    </source>
</evidence>
<evidence type="ECO:0000313" key="2">
    <source>
        <dbReference type="EMBL" id="OLQ07565.1"/>
    </source>
</evidence>
<dbReference type="Proteomes" id="UP000186817">
    <property type="component" value="Unassembled WGS sequence"/>
</dbReference>
<reference evidence="2 3" key="1">
    <citation type="submission" date="2016-02" db="EMBL/GenBank/DDBJ databases">
        <title>Genome analysis of coral dinoflagellate symbionts highlights evolutionary adaptations to a symbiotic lifestyle.</title>
        <authorList>
            <person name="Aranda M."/>
            <person name="Li Y."/>
            <person name="Liew Y.J."/>
            <person name="Baumgarten S."/>
            <person name="Simakov O."/>
            <person name="Wilson M."/>
            <person name="Piel J."/>
            <person name="Ashoor H."/>
            <person name="Bougouffa S."/>
            <person name="Bajic V.B."/>
            <person name="Ryu T."/>
            <person name="Ravasi T."/>
            <person name="Bayer T."/>
            <person name="Micklem G."/>
            <person name="Kim H."/>
            <person name="Bhak J."/>
            <person name="Lajeunesse T.C."/>
            <person name="Voolstra C.R."/>
        </authorList>
    </citation>
    <scope>NUCLEOTIDE SEQUENCE [LARGE SCALE GENOMIC DNA]</scope>
    <source>
        <strain evidence="2 3">CCMP2467</strain>
    </source>
</reference>
<sequence>MDDTINYGEPHPDLEADSLPPTVDSHPTTTTRNYQAKTSKLFLNLYLPVGYRAKALPRGYTPQRTFSQTRQNSPKMHSNNVHATKVMWLLSAMRPYQSLRMNLGMIPRAKRDLPARPRATTGTLTPMPQQALCARRMRVMKMKENVLKPKQFLLPTQLHPKKGGTRMPEPAGSPPKLTEAQRARLHQLLRQQDSDGNAVYHLHEHRTDQEKWDAYTGKRYESSTERTGNAKGLMAPGTRTTTGGDHRRDGLRIQCLSDLRPLGRETGHLCQDGERQYEVLVDGVSKSIKSENLQSV</sequence>
<comment type="caution">
    <text evidence="2">The sequence shown here is derived from an EMBL/GenBank/DDBJ whole genome shotgun (WGS) entry which is preliminary data.</text>
</comment>
<feature type="region of interest" description="Disordered" evidence="1">
    <location>
        <begin position="1"/>
        <end position="31"/>
    </location>
</feature>
<feature type="region of interest" description="Disordered" evidence="1">
    <location>
        <begin position="157"/>
        <end position="177"/>
    </location>
</feature>
<accession>A0A1Q9EJH6</accession>
<gene>
    <name evidence="2" type="ORF">AK812_SmicGene9038</name>
</gene>
<feature type="region of interest" description="Disordered" evidence="1">
    <location>
        <begin position="223"/>
        <end position="248"/>
    </location>
</feature>